<keyword evidence="3" id="KW-1185">Reference proteome</keyword>
<reference evidence="1" key="1">
    <citation type="submission" date="2023-06" db="EMBL/GenBank/DDBJ databases">
        <authorList>
            <person name="Kurt Z."/>
        </authorList>
    </citation>
    <scope>NUCLEOTIDE SEQUENCE</scope>
</reference>
<organism evidence="1">
    <name type="scientific">Hexamita inflata</name>
    <dbReference type="NCBI Taxonomy" id="28002"/>
    <lineage>
        <taxon>Eukaryota</taxon>
        <taxon>Metamonada</taxon>
        <taxon>Diplomonadida</taxon>
        <taxon>Hexamitidae</taxon>
        <taxon>Hexamitinae</taxon>
        <taxon>Hexamita</taxon>
    </lineage>
</organism>
<sequence>MTGALLCGNCDIKVQKCSLVFVAYGHQISGLIIEPKLRIIVLQTIIQFRITSMYSSGFTSVIKQPQVTFKIDQCQLSGSNLVDSVDNGYIASNIHVNIPLEISELQICIDQTQRFGQGSIKIDIIGELISCNMCENQSIIYGLCGEIIQYSENVNGIYQCVYPFEYVENQCVCATGYLLNKTQCINVVQSLNNINGLIDNTTDQLKIIEKNLSNKLDIVDQCIFNNITDIEKRILSNYSQSDLNLNLNTSILDNRIHDNITLTQNNILATQIMADQKLFFNTSVLDQRLFNNISILNLSLITTKNDLQYLNANVQAMNRTIGDELTYIHQNQSSINNAISIIGNDISAINANISALDIRILGNTSILLNNIKANSSALEQYIQQNDTVLDWRIYYNVSLLNTSIHTHINNINDSLSKQTQINVQQQSLIDDLIKQINCTNNYGYSMVNGSCALVTCAISGQQSIKGICQCTSVNAIVQADSCVCPVNSQVVGIICVCSIHGQIMQNGQCVCSTTGAFVENTSCSCGVNSINISNTCSCPNGATLVNGVCTCTNINAYISGNFCVCPTYSSLVGNTCTCPSNSQIVNNQCICNLITGQIMDNGVCKCQTNGAFANNGACSCGVNALNVSNTCSCPTNSSLINGVCTCDQIIGQQIVSGSCQCSSGYSVVNKSCKLTLYVINNSYFQCSQEIFTTTFDILTITSQITTQSNFSAGYVFGTTIVIQNAFIDISDNVYSTTVYPLFQSQSTFMNMKIQFGTQLLNRGSLLLSQSTVSINMLNIISRPGSQFTVNAAQQLSILTSSSSSVNITNLLVNLSFAPSNGNISLISNINGILNIFGYQVLGTYISTLSVSMIGLIINSATVNVNQISFRPTAFNVGNCSSYLFGSATTRNKITINNFSVIVGSSSNFLLLGSISTISEYDNFYIFGGIIAYIVDDSVVSANNVILDAYQKFSSSYVRDSGLLVGKSNNIYSIITIQNVCMQQIMISTTIYTYSFGIIGANSGNTSMKNASVTFSTQSAYFFCVAIIGIQRIYSDYAEFVNIRTSIGVFSSNGDYVQYSLLDTLVAGMVQSNFPLQ</sequence>
<dbReference type="Proteomes" id="UP001642409">
    <property type="component" value="Unassembled WGS sequence"/>
</dbReference>
<accession>A0AA86UGT1</accession>
<name>A0AA86UGT1_9EUKA</name>
<gene>
    <name evidence="2" type="ORF">HINF_LOCUS19253</name>
    <name evidence="1" type="ORF">HINF_LOCUS45195</name>
</gene>
<evidence type="ECO:0000313" key="2">
    <source>
        <dbReference type="EMBL" id="CAL6005196.1"/>
    </source>
</evidence>
<evidence type="ECO:0000313" key="1">
    <source>
        <dbReference type="EMBL" id="CAI9957550.1"/>
    </source>
</evidence>
<reference evidence="2 3" key="2">
    <citation type="submission" date="2024-07" db="EMBL/GenBank/DDBJ databases">
        <authorList>
            <person name="Akdeniz Z."/>
        </authorList>
    </citation>
    <scope>NUCLEOTIDE SEQUENCE [LARGE SCALE GENOMIC DNA]</scope>
</reference>
<protein>
    <submittedName>
        <fullName evidence="1">Uncharacterized protein</fullName>
    </submittedName>
</protein>
<proteinExistence type="predicted"/>
<dbReference type="EMBL" id="CATOUU010000889">
    <property type="protein sequence ID" value="CAI9957550.1"/>
    <property type="molecule type" value="Genomic_DNA"/>
</dbReference>
<evidence type="ECO:0000313" key="3">
    <source>
        <dbReference type="Proteomes" id="UP001642409"/>
    </source>
</evidence>
<dbReference type="EMBL" id="CAXDID020000050">
    <property type="protein sequence ID" value="CAL6005196.1"/>
    <property type="molecule type" value="Genomic_DNA"/>
</dbReference>
<dbReference type="AlphaFoldDB" id="A0AA86UGT1"/>
<comment type="caution">
    <text evidence="1">The sequence shown here is derived from an EMBL/GenBank/DDBJ whole genome shotgun (WGS) entry which is preliminary data.</text>
</comment>